<dbReference type="Gene3D" id="1.20.1250.20">
    <property type="entry name" value="MFS general substrate transporter like domains"/>
    <property type="match status" value="2"/>
</dbReference>
<dbReference type="PANTHER" id="PTHR11360:SF306">
    <property type="entry name" value="RE01051P"/>
    <property type="match status" value="1"/>
</dbReference>
<keyword evidence="6" id="KW-1185">Reference proteome</keyword>
<feature type="transmembrane region" description="Helical" evidence="3">
    <location>
        <begin position="443"/>
        <end position="464"/>
    </location>
</feature>
<feature type="transmembrane region" description="Helical" evidence="3">
    <location>
        <begin position="323"/>
        <end position="344"/>
    </location>
</feature>
<keyword evidence="3" id="KW-1133">Transmembrane helix</keyword>
<comment type="subcellular location">
    <subcellularLocation>
        <location evidence="1">Membrane</location>
        <topology evidence="1">Multi-pass membrane protein</topology>
    </subcellularLocation>
</comment>
<gene>
    <name evidence="5" type="ORF">MNOR_LOCUS20327</name>
</gene>
<feature type="transmembrane region" description="Helical" evidence="3">
    <location>
        <begin position="184"/>
        <end position="202"/>
    </location>
</feature>
<dbReference type="PROSITE" id="PS50850">
    <property type="entry name" value="MFS"/>
    <property type="match status" value="1"/>
</dbReference>
<feature type="non-terminal residue" evidence="5">
    <location>
        <position position="489"/>
    </location>
</feature>
<dbReference type="Proteomes" id="UP001497623">
    <property type="component" value="Unassembled WGS sequence"/>
</dbReference>
<evidence type="ECO:0000256" key="3">
    <source>
        <dbReference type="SAM" id="Phobius"/>
    </source>
</evidence>
<feature type="transmembrane region" description="Helical" evidence="3">
    <location>
        <begin position="290"/>
        <end position="311"/>
    </location>
</feature>
<feature type="transmembrane region" description="Helical" evidence="3">
    <location>
        <begin position="90"/>
        <end position="112"/>
    </location>
</feature>
<proteinExistence type="predicted"/>
<feature type="transmembrane region" description="Helical" evidence="3">
    <location>
        <begin position="118"/>
        <end position="141"/>
    </location>
</feature>
<protein>
    <recommendedName>
        <fullName evidence="4">Major facilitator superfamily (MFS) profile domain-containing protein</fullName>
    </recommendedName>
</protein>
<evidence type="ECO:0000313" key="5">
    <source>
        <dbReference type="EMBL" id="CAL4114153.1"/>
    </source>
</evidence>
<dbReference type="AlphaFoldDB" id="A0AAV2R3T4"/>
<organism evidence="5 6">
    <name type="scientific">Meganyctiphanes norvegica</name>
    <name type="common">Northern krill</name>
    <name type="synonym">Thysanopoda norvegica</name>
    <dbReference type="NCBI Taxonomy" id="48144"/>
    <lineage>
        <taxon>Eukaryota</taxon>
        <taxon>Metazoa</taxon>
        <taxon>Ecdysozoa</taxon>
        <taxon>Arthropoda</taxon>
        <taxon>Crustacea</taxon>
        <taxon>Multicrustacea</taxon>
        <taxon>Malacostraca</taxon>
        <taxon>Eumalacostraca</taxon>
        <taxon>Eucarida</taxon>
        <taxon>Euphausiacea</taxon>
        <taxon>Euphausiidae</taxon>
        <taxon>Meganyctiphanes</taxon>
    </lineage>
</organism>
<dbReference type="SUPFAM" id="SSF103473">
    <property type="entry name" value="MFS general substrate transporter"/>
    <property type="match status" value="1"/>
</dbReference>
<dbReference type="Pfam" id="PF07690">
    <property type="entry name" value="MFS_1"/>
    <property type="match status" value="1"/>
</dbReference>
<dbReference type="PANTHER" id="PTHR11360">
    <property type="entry name" value="MONOCARBOXYLATE TRANSPORTER"/>
    <property type="match status" value="1"/>
</dbReference>
<feature type="region of interest" description="Disordered" evidence="2">
    <location>
        <begin position="470"/>
        <end position="489"/>
    </location>
</feature>
<accession>A0AAV2R3T4</accession>
<name>A0AAV2R3T4_MEGNR</name>
<sequence length="489" mass="53247">MSKSATRDAASEKEVVSYDLPDGGWGWCVVLGATIYTLLIPMIGSCFGILFYDPLIEMGANSTLTAWIFNINNLVVNFSMPLSGALAKEFGFRTVGFISAIIVSISLVLSAFVSSPGYFILCFSILQGIGGGMAMTCAFLMPPQYFDKRFGTAQSTVCMGISVGQLIAPPFIRYLQIEYGFKCATIIIGGIMLNCCVGASLYQPAEWHWKNKVTRLLPKPQPPSTSPRKASLFMSTEVLPGVGSLVTGINDPRDVEVENEYCNDSRICRVLIEVGRNMLRSITVLKIPKIVIICLCGAISFNSLINFYVFIPFALESAGYSLSDGATCISVGGLGALVTRIIMVPISDRPWFNHRIVYSSGNVIMAVSSLGFTFIGNIWLKYAMMIVFGIGLAMNSTFYICIMLKYGGRDNITEVNGASGICVGTGFIILGPLLGMIRDASGSYVLALCIVSGLLFLPVLLFLLMPKPQEEEEEEKEEEEEQQFDKTNA</sequence>
<keyword evidence="3" id="KW-0472">Membrane</keyword>
<dbReference type="InterPro" id="IPR020846">
    <property type="entry name" value="MFS_dom"/>
</dbReference>
<dbReference type="InterPro" id="IPR050327">
    <property type="entry name" value="Proton-linked_MCT"/>
</dbReference>
<comment type="caution">
    <text evidence="5">The sequence shown here is derived from an EMBL/GenBank/DDBJ whole genome shotgun (WGS) entry which is preliminary data.</text>
</comment>
<dbReference type="GO" id="GO:0008028">
    <property type="term" value="F:monocarboxylic acid transmembrane transporter activity"/>
    <property type="evidence" value="ECO:0007669"/>
    <property type="project" value="TreeGrafter"/>
</dbReference>
<reference evidence="5 6" key="1">
    <citation type="submission" date="2024-05" db="EMBL/GenBank/DDBJ databases">
        <authorList>
            <person name="Wallberg A."/>
        </authorList>
    </citation>
    <scope>NUCLEOTIDE SEQUENCE [LARGE SCALE GENOMIC DNA]</scope>
</reference>
<evidence type="ECO:0000256" key="2">
    <source>
        <dbReference type="SAM" id="MobiDB-lite"/>
    </source>
</evidence>
<evidence type="ECO:0000256" key="1">
    <source>
        <dbReference type="ARBA" id="ARBA00004141"/>
    </source>
</evidence>
<feature type="domain" description="Major facilitator superfamily (MFS) profile" evidence="4">
    <location>
        <begin position="1"/>
        <end position="470"/>
    </location>
</feature>
<evidence type="ECO:0000259" key="4">
    <source>
        <dbReference type="PROSITE" id="PS50850"/>
    </source>
</evidence>
<dbReference type="GO" id="GO:0016020">
    <property type="term" value="C:membrane"/>
    <property type="evidence" value="ECO:0007669"/>
    <property type="project" value="UniProtKB-SubCell"/>
</dbReference>
<keyword evidence="3" id="KW-0812">Transmembrane</keyword>
<dbReference type="EMBL" id="CAXKWB010015628">
    <property type="protein sequence ID" value="CAL4114153.1"/>
    <property type="molecule type" value="Genomic_DNA"/>
</dbReference>
<evidence type="ECO:0000313" key="6">
    <source>
        <dbReference type="Proteomes" id="UP001497623"/>
    </source>
</evidence>
<feature type="transmembrane region" description="Helical" evidence="3">
    <location>
        <begin position="24"/>
        <end position="52"/>
    </location>
</feature>
<feature type="transmembrane region" description="Helical" evidence="3">
    <location>
        <begin position="356"/>
        <end position="376"/>
    </location>
</feature>
<feature type="transmembrane region" description="Helical" evidence="3">
    <location>
        <begin position="416"/>
        <end position="437"/>
    </location>
</feature>
<dbReference type="InterPro" id="IPR011701">
    <property type="entry name" value="MFS"/>
</dbReference>
<dbReference type="InterPro" id="IPR036259">
    <property type="entry name" value="MFS_trans_sf"/>
</dbReference>
<feature type="compositionally biased region" description="Acidic residues" evidence="2">
    <location>
        <begin position="470"/>
        <end position="482"/>
    </location>
</feature>
<feature type="transmembrane region" description="Helical" evidence="3">
    <location>
        <begin position="382"/>
        <end position="404"/>
    </location>
</feature>